<reference evidence="2 3" key="2">
    <citation type="submission" date="2019-08" db="EMBL/GenBank/DDBJ databases">
        <authorList>
            <person name="Henke P."/>
        </authorList>
    </citation>
    <scope>NUCLEOTIDE SEQUENCE [LARGE SCALE GENOMIC DNA]</scope>
    <source>
        <strain evidence="2">Phe10_nw2017</strain>
    </source>
</reference>
<reference evidence="2 3" key="1">
    <citation type="submission" date="2019-08" db="EMBL/GenBank/DDBJ databases">
        <title>100 year-old enigma solved: identification of Planctomyces bekefii, the type genus and species of the phylum Planctomycetes.</title>
        <authorList>
            <person name="Svetlana D.N."/>
            <person name="Overmann J."/>
        </authorList>
    </citation>
    <scope>NUCLEOTIDE SEQUENCE [LARGE SCALE GENOMIC DNA]</scope>
    <source>
        <strain evidence="2">Phe10_nw2017</strain>
    </source>
</reference>
<evidence type="ECO:0000256" key="1">
    <source>
        <dbReference type="SAM" id="MobiDB-lite"/>
    </source>
</evidence>
<accession>A0A5C6M630</accession>
<evidence type="ECO:0000313" key="2">
    <source>
        <dbReference type="EMBL" id="TWW09615.1"/>
    </source>
</evidence>
<protein>
    <submittedName>
        <fullName evidence="2">Uncharacterized protein</fullName>
    </submittedName>
</protein>
<comment type="caution">
    <text evidence="2">The sequence shown here is derived from an EMBL/GenBank/DDBJ whole genome shotgun (WGS) entry which is preliminary data.</text>
</comment>
<name>A0A5C6M630_9PLAN</name>
<dbReference type="Proteomes" id="UP000321083">
    <property type="component" value="Unassembled WGS sequence"/>
</dbReference>
<feature type="region of interest" description="Disordered" evidence="1">
    <location>
        <begin position="58"/>
        <end position="81"/>
    </location>
</feature>
<evidence type="ECO:0000313" key="3">
    <source>
        <dbReference type="Proteomes" id="UP000321083"/>
    </source>
</evidence>
<proteinExistence type="predicted"/>
<dbReference type="EMBL" id="SRHE01000223">
    <property type="protein sequence ID" value="TWW09615.1"/>
    <property type="molecule type" value="Genomic_DNA"/>
</dbReference>
<organism evidence="2 3">
    <name type="scientific">Planctomyces bekefii</name>
    <dbReference type="NCBI Taxonomy" id="1653850"/>
    <lineage>
        <taxon>Bacteria</taxon>
        <taxon>Pseudomonadati</taxon>
        <taxon>Planctomycetota</taxon>
        <taxon>Planctomycetia</taxon>
        <taxon>Planctomycetales</taxon>
        <taxon>Planctomycetaceae</taxon>
        <taxon>Planctomyces</taxon>
    </lineage>
</organism>
<keyword evidence="3" id="KW-1185">Reference proteome</keyword>
<dbReference type="AlphaFoldDB" id="A0A5C6M630"/>
<gene>
    <name evidence="2" type="ORF">E3A20_12540</name>
</gene>
<sequence>MDITVKITKENKDGSADAIVRFDKLGLEVLVQWGLIAMLKEGLNEYATSDQVKERASLAPIKTAKGRKPATKKKPLAKKAK</sequence>
<feature type="compositionally biased region" description="Basic residues" evidence="1">
    <location>
        <begin position="64"/>
        <end position="81"/>
    </location>
</feature>